<accession>A0A072VZA6</accession>
<evidence type="ECO:0000313" key="3">
    <source>
        <dbReference type="Proteomes" id="UP000002051"/>
    </source>
</evidence>
<evidence type="ECO:0000313" key="1">
    <source>
        <dbReference type="EMBL" id="KEH43355.1"/>
    </source>
</evidence>
<gene>
    <name evidence="1" type="ordered locus">MTR_1g090870</name>
</gene>
<dbReference type="Proteomes" id="UP000002051">
    <property type="component" value="Unassembled WGS sequence"/>
</dbReference>
<name>A0A072VZA6_MEDTR</name>
<dbReference type="EnsemblPlants" id="KEH43355">
    <property type="protein sequence ID" value="KEH43355"/>
    <property type="gene ID" value="MTR_1g090870"/>
</dbReference>
<dbReference type="EMBL" id="CM001217">
    <property type="protein sequence ID" value="KEH43355.1"/>
    <property type="molecule type" value="Genomic_DNA"/>
</dbReference>
<dbReference type="AlphaFoldDB" id="A0A072VZA6"/>
<protein>
    <submittedName>
        <fullName evidence="1 2">Uncharacterized protein</fullName>
    </submittedName>
</protein>
<reference evidence="1 3" key="1">
    <citation type="journal article" date="2011" name="Nature">
        <title>The Medicago genome provides insight into the evolution of rhizobial symbioses.</title>
        <authorList>
            <person name="Young N.D."/>
            <person name="Debelle F."/>
            <person name="Oldroyd G.E."/>
            <person name="Geurts R."/>
            <person name="Cannon S.B."/>
            <person name="Udvardi M.K."/>
            <person name="Benedito V.A."/>
            <person name="Mayer K.F."/>
            <person name="Gouzy J."/>
            <person name="Schoof H."/>
            <person name="Van de Peer Y."/>
            <person name="Proost S."/>
            <person name="Cook D.R."/>
            <person name="Meyers B.C."/>
            <person name="Spannagl M."/>
            <person name="Cheung F."/>
            <person name="De Mita S."/>
            <person name="Krishnakumar V."/>
            <person name="Gundlach H."/>
            <person name="Zhou S."/>
            <person name="Mudge J."/>
            <person name="Bharti A.K."/>
            <person name="Murray J.D."/>
            <person name="Naoumkina M.A."/>
            <person name="Rosen B."/>
            <person name="Silverstein K.A."/>
            <person name="Tang H."/>
            <person name="Rombauts S."/>
            <person name="Zhao P.X."/>
            <person name="Zhou P."/>
            <person name="Barbe V."/>
            <person name="Bardou P."/>
            <person name="Bechner M."/>
            <person name="Bellec A."/>
            <person name="Berger A."/>
            <person name="Berges H."/>
            <person name="Bidwell S."/>
            <person name="Bisseling T."/>
            <person name="Choisne N."/>
            <person name="Couloux A."/>
            <person name="Denny R."/>
            <person name="Deshpande S."/>
            <person name="Dai X."/>
            <person name="Doyle J.J."/>
            <person name="Dudez A.M."/>
            <person name="Farmer A.D."/>
            <person name="Fouteau S."/>
            <person name="Franken C."/>
            <person name="Gibelin C."/>
            <person name="Gish J."/>
            <person name="Goldstein S."/>
            <person name="Gonzalez A.J."/>
            <person name="Green P.J."/>
            <person name="Hallab A."/>
            <person name="Hartog M."/>
            <person name="Hua A."/>
            <person name="Humphray S.J."/>
            <person name="Jeong D.H."/>
            <person name="Jing Y."/>
            <person name="Jocker A."/>
            <person name="Kenton S.M."/>
            <person name="Kim D.J."/>
            <person name="Klee K."/>
            <person name="Lai H."/>
            <person name="Lang C."/>
            <person name="Lin S."/>
            <person name="Macmil S.L."/>
            <person name="Magdelenat G."/>
            <person name="Matthews L."/>
            <person name="McCorrison J."/>
            <person name="Monaghan E.L."/>
            <person name="Mun J.H."/>
            <person name="Najar F.Z."/>
            <person name="Nicholson C."/>
            <person name="Noirot C."/>
            <person name="O'Bleness M."/>
            <person name="Paule C.R."/>
            <person name="Poulain J."/>
            <person name="Prion F."/>
            <person name="Qin B."/>
            <person name="Qu C."/>
            <person name="Retzel E.F."/>
            <person name="Riddle C."/>
            <person name="Sallet E."/>
            <person name="Samain S."/>
            <person name="Samson N."/>
            <person name="Sanders I."/>
            <person name="Saurat O."/>
            <person name="Scarpelli C."/>
            <person name="Schiex T."/>
            <person name="Segurens B."/>
            <person name="Severin A.J."/>
            <person name="Sherrier D.J."/>
            <person name="Shi R."/>
            <person name="Sims S."/>
            <person name="Singer S.R."/>
            <person name="Sinharoy S."/>
            <person name="Sterck L."/>
            <person name="Viollet A."/>
            <person name="Wang B.B."/>
            <person name="Wang K."/>
            <person name="Wang M."/>
            <person name="Wang X."/>
            <person name="Warfsmann J."/>
            <person name="Weissenbach J."/>
            <person name="White D.D."/>
            <person name="White J.D."/>
            <person name="Wiley G.B."/>
            <person name="Wincker P."/>
            <person name="Xing Y."/>
            <person name="Yang L."/>
            <person name="Yao Z."/>
            <person name="Ying F."/>
            <person name="Zhai J."/>
            <person name="Zhou L."/>
            <person name="Zuber A."/>
            <person name="Denarie J."/>
            <person name="Dixon R.A."/>
            <person name="May G.D."/>
            <person name="Schwartz D.C."/>
            <person name="Rogers J."/>
            <person name="Quetier F."/>
            <person name="Town C.D."/>
            <person name="Roe B.A."/>
        </authorList>
    </citation>
    <scope>NUCLEOTIDE SEQUENCE [LARGE SCALE GENOMIC DNA]</scope>
    <source>
        <strain evidence="1">A17</strain>
        <strain evidence="2 3">cv. Jemalong A17</strain>
    </source>
</reference>
<organism evidence="1 3">
    <name type="scientific">Medicago truncatula</name>
    <name type="common">Barrel medic</name>
    <name type="synonym">Medicago tribuloides</name>
    <dbReference type="NCBI Taxonomy" id="3880"/>
    <lineage>
        <taxon>Eukaryota</taxon>
        <taxon>Viridiplantae</taxon>
        <taxon>Streptophyta</taxon>
        <taxon>Embryophyta</taxon>
        <taxon>Tracheophyta</taxon>
        <taxon>Spermatophyta</taxon>
        <taxon>Magnoliopsida</taxon>
        <taxon>eudicotyledons</taxon>
        <taxon>Gunneridae</taxon>
        <taxon>Pentapetalae</taxon>
        <taxon>rosids</taxon>
        <taxon>fabids</taxon>
        <taxon>Fabales</taxon>
        <taxon>Fabaceae</taxon>
        <taxon>Papilionoideae</taxon>
        <taxon>50 kb inversion clade</taxon>
        <taxon>NPAAA clade</taxon>
        <taxon>Hologalegina</taxon>
        <taxon>IRL clade</taxon>
        <taxon>Trifolieae</taxon>
        <taxon>Medicago</taxon>
    </lineage>
</organism>
<reference evidence="1 3" key="2">
    <citation type="journal article" date="2014" name="BMC Genomics">
        <title>An improved genome release (version Mt4.0) for the model legume Medicago truncatula.</title>
        <authorList>
            <person name="Tang H."/>
            <person name="Krishnakumar V."/>
            <person name="Bidwell S."/>
            <person name="Rosen B."/>
            <person name="Chan A."/>
            <person name="Zhou S."/>
            <person name="Gentzbittel L."/>
            <person name="Childs K.L."/>
            <person name="Yandell M."/>
            <person name="Gundlach H."/>
            <person name="Mayer K.F."/>
            <person name="Schwartz D.C."/>
            <person name="Town C.D."/>
        </authorList>
    </citation>
    <scope>GENOME REANNOTATION</scope>
    <source>
        <strain evidence="1">A17</strain>
        <strain evidence="2 3">cv. Jemalong A17</strain>
    </source>
</reference>
<keyword evidence="3" id="KW-1185">Reference proteome</keyword>
<evidence type="ECO:0000313" key="2">
    <source>
        <dbReference type="EnsemblPlants" id="KEH43355"/>
    </source>
</evidence>
<dbReference type="HOGENOM" id="CLU_2982030_0_0_1"/>
<sequence>MFKKIKAFAKSEKIKNRVVVGTPQQNNLAERMKITILESVLDECFKELGCPRFLGEKL</sequence>
<proteinExistence type="predicted"/>
<reference evidence="2" key="3">
    <citation type="submission" date="2015-04" db="UniProtKB">
        <authorList>
            <consortium name="EnsemblPlants"/>
        </authorList>
    </citation>
    <scope>IDENTIFICATION</scope>
    <source>
        <strain evidence="2">cv. Jemalong A17</strain>
    </source>
</reference>